<dbReference type="PANTHER" id="PTHR43674">
    <property type="entry name" value="NITRILASE C965.09-RELATED"/>
    <property type="match status" value="1"/>
</dbReference>
<dbReference type="GO" id="GO:0016811">
    <property type="term" value="F:hydrolase activity, acting on carbon-nitrogen (but not peptide) bonds, in linear amides"/>
    <property type="evidence" value="ECO:0007669"/>
    <property type="project" value="TreeGrafter"/>
</dbReference>
<dbReference type="Pfam" id="PF00795">
    <property type="entry name" value="CN_hydrolase"/>
    <property type="match status" value="1"/>
</dbReference>
<evidence type="ECO:0000313" key="4">
    <source>
        <dbReference type="EMBL" id="PRY09756.1"/>
    </source>
</evidence>
<organism evidence="4 5">
    <name type="scientific">Kineococcus rhizosphaerae</name>
    <dbReference type="NCBI Taxonomy" id="559628"/>
    <lineage>
        <taxon>Bacteria</taxon>
        <taxon>Bacillati</taxon>
        <taxon>Actinomycetota</taxon>
        <taxon>Actinomycetes</taxon>
        <taxon>Kineosporiales</taxon>
        <taxon>Kineosporiaceae</taxon>
        <taxon>Kineococcus</taxon>
    </lineage>
</organism>
<evidence type="ECO:0000256" key="2">
    <source>
        <dbReference type="SAM" id="MobiDB-lite"/>
    </source>
</evidence>
<evidence type="ECO:0000256" key="1">
    <source>
        <dbReference type="ARBA" id="ARBA00022801"/>
    </source>
</evidence>
<sequence>MTRLAAAAENFGRDLDAAYATVERLLAASRGAHLLALPEACLGGYLSSLGSSEDRGTTGSRRARSGPPPLRLDGPELRRVAELAGDTVVVLGLCEDGQDGDLYNTAVALTGDGILGVHRKVHQPLGENLSYAAGSVFEAFDTPVGRIGLQICYDKAFPEAARAAALDGAEIVVSISAWPGSRTASSADLAQDRWTKRFDLYDRARALENQVVWVAANQAGTFGSLRFVGSAKVVGPGGEVLAATGVEAGLAVADVDVAAELAAARRSMFNLRDRRPDTYGTLVREHARA</sequence>
<dbReference type="PANTHER" id="PTHR43674:SF16">
    <property type="entry name" value="CARBON-NITROGEN FAMILY, PUTATIVE (AFU_ORTHOLOGUE AFUA_5G02350)-RELATED"/>
    <property type="match status" value="1"/>
</dbReference>
<dbReference type="AlphaFoldDB" id="A0A2T0QWL0"/>
<dbReference type="SUPFAM" id="SSF56317">
    <property type="entry name" value="Carbon-nitrogen hydrolase"/>
    <property type="match status" value="1"/>
</dbReference>
<gene>
    <name evidence="4" type="ORF">CLV37_1208</name>
</gene>
<dbReference type="EMBL" id="PVZF01000020">
    <property type="protein sequence ID" value="PRY09756.1"/>
    <property type="molecule type" value="Genomic_DNA"/>
</dbReference>
<keyword evidence="1 4" id="KW-0378">Hydrolase</keyword>
<dbReference type="RefSeq" id="WP_106215468.1">
    <property type="nucleotide sequence ID" value="NZ_PVZF01000020.1"/>
</dbReference>
<comment type="caution">
    <text evidence="4">The sequence shown here is derived from an EMBL/GenBank/DDBJ whole genome shotgun (WGS) entry which is preliminary data.</text>
</comment>
<dbReference type="CDD" id="cd07197">
    <property type="entry name" value="nitrilase"/>
    <property type="match status" value="1"/>
</dbReference>
<evidence type="ECO:0000259" key="3">
    <source>
        <dbReference type="PROSITE" id="PS50263"/>
    </source>
</evidence>
<protein>
    <submittedName>
        <fullName evidence="4">Putative amidohydrolase</fullName>
    </submittedName>
</protein>
<feature type="region of interest" description="Disordered" evidence="2">
    <location>
        <begin position="51"/>
        <end position="73"/>
    </location>
</feature>
<evidence type="ECO:0000313" key="5">
    <source>
        <dbReference type="Proteomes" id="UP000238083"/>
    </source>
</evidence>
<dbReference type="InterPro" id="IPR050345">
    <property type="entry name" value="Aliph_Amidase/BUP"/>
</dbReference>
<name>A0A2T0QWL0_9ACTN</name>
<dbReference type="Proteomes" id="UP000238083">
    <property type="component" value="Unassembled WGS sequence"/>
</dbReference>
<feature type="domain" description="CN hydrolase" evidence="3">
    <location>
        <begin position="2"/>
        <end position="257"/>
    </location>
</feature>
<dbReference type="Gene3D" id="3.60.110.10">
    <property type="entry name" value="Carbon-nitrogen hydrolase"/>
    <property type="match status" value="1"/>
</dbReference>
<proteinExistence type="predicted"/>
<dbReference type="PROSITE" id="PS50263">
    <property type="entry name" value="CN_HYDROLASE"/>
    <property type="match status" value="1"/>
</dbReference>
<reference evidence="4 5" key="1">
    <citation type="submission" date="2018-03" db="EMBL/GenBank/DDBJ databases">
        <title>Genomic Encyclopedia of Archaeal and Bacterial Type Strains, Phase II (KMG-II): from individual species to whole genera.</title>
        <authorList>
            <person name="Goeker M."/>
        </authorList>
    </citation>
    <scope>NUCLEOTIDE SEQUENCE [LARGE SCALE GENOMIC DNA]</scope>
    <source>
        <strain evidence="4 5">DSM 19711</strain>
    </source>
</reference>
<dbReference type="InterPro" id="IPR036526">
    <property type="entry name" value="C-N_Hydrolase_sf"/>
</dbReference>
<accession>A0A2T0QWL0</accession>
<dbReference type="OrthoDB" id="9760188at2"/>
<dbReference type="InterPro" id="IPR003010">
    <property type="entry name" value="C-N_Hydrolase"/>
</dbReference>
<keyword evidence="5" id="KW-1185">Reference proteome</keyword>